<dbReference type="PANTHER" id="PTHR43343:SF3">
    <property type="entry name" value="PROTEASE DO-LIKE 8, CHLOROPLASTIC"/>
    <property type="match status" value="1"/>
</dbReference>
<evidence type="ECO:0000313" key="6">
    <source>
        <dbReference type="Proteomes" id="UP000010798"/>
    </source>
</evidence>
<dbReference type="InterPro" id="IPR001478">
    <property type="entry name" value="PDZ"/>
</dbReference>
<dbReference type="EMBL" id="CP003364">
    <property type="protein sequence ID" value="AGA25489.1"/>
    <property type="molecule type" value="Genomic_DNA"/>
</dbReference>
<accession>L0D7V7</accession>
<dbReference type="AlphaFoldDB" id="L0D7V7"/>
<dbReference type="Gene3D" id="2.30.42.10">
    <property type="match status" value="1"/>
</dbReference>
<gene>
    <name evidence="5" type="ordered locus">Sinac_1093</name>
</gene>
<dbReference type="InterPro" id="IPR036034">
    <property type="entry name" value="PDZ_sf"/>
</dbReference>
<evidence type="ECO:0000259" key="4">
    <source>
        <dbReference type="Pfam" id="PF13180"/>
    </source>
</evidence>
<dbReference type="SUPFAM" id="SSF50156">
    <property type="entry name" value="PDZ domain-like"/>
    <property type="match status" value="1"/>
</dbReference>
<dbReference type="GO" id="GO:0004252">
    <property type="term" value="F:serine-type endopeptidase activity"/>
    <property type="evidence" value="ECO:0007669"/>
    <property type="project" value="InterPro"/>
</dbReference>
<evidence type="ECO:0000256" key="1">
    <source>
        <dbReference type="ARBA" id="ARBA00010541"/>
    </source>
</evidence>
<evidence type="ECO:0000256" key="2">
    <source>
        <dbReference type="ARBA" id="ARBA00022670"/>
    </source>
</evidence>
<dbReference type="Pfam" id="PF13365">
    <property type="entry name" value="Trypsin_2"/>
    <property type="match status" value="1"/>
</dbReference>
<name>L0D7V7_SINAD</name>
<reference evidence="5 6" key="1">
    <citation type="submission" date="2012-02" db="EMBL/GenBank/DDBJ databases">
        <title>Complete sequence of chromosome of Singulisphaera acidiphila DSM 18658.</title>
        <authorList>
            <consortium name="US DOE Joint Genome Institute (JGI-PGF)"/>
            <person name="Lucas S."/>
            <person name="Copeland A."/>
            <person name="Lapidus A."/>
            <person name="Glavina del Rio T."/>
            <person name="Dalin E."/>
            <person name="Tice H."/>
            <person name="Bruce D."/>
            <person name="Goodwin L."/>
            <person name="Pitluck S."/>
            <person name="Peters L."/>
            <person name="Ovchinnikova G."/>
            <person name="Chertkov O."/>
            <person name="Kyrpides N."/>
            <person name="Mavromatis K."/>
            <person name="Ivanova N."/>
            <person name="Brettin T."/>
            <person name="Detter J.C."/>
            <person name="Han C."/>
            <person name="Larimer F."/>
            <person name="Land M."/>
            <person name="Hauser L."/>
            <person name="Markowitz V."/>
            <person name="Cheng J.-F."/>
            <person name="Hugenholtz P."/>
            <person name="Woyke T."/>
            <person name="Wu D."/>
            <person name="Tindall B."/>
            <person name="Pomrenke H."/>
            <person name="Brambilla E."/>
            <person name="Klenk H.-P."/>
            <person name="Eisen J.A."/>
        </authorList>
    </citation>
    <scope>NUCLEOTIDE SEQUENCE [LARGE SCALE GENOMIC DNA]</scope>
    <source>
        <strain evidence="6">ATCC BAA-1392 / DSM 18658 / VKM B-2454 / MOB10</strain>
    </source>
</reference>
<dbReference type="InterPro" id="IPR001940">
    <property type="entry name" value="Peptidase_S1C"/>
</dbReference>
<dbReference type="SUPFAM" id="SSF50494">
    <property type="entry name" value="Trypsin-like serine proteases"/>
    <property type="match status" value="1"/>
</dbReference>
<dbReference type="STRING" id="886293.Sinac_1093"/>
<proteinExistence type="inferred from homology"/>
<dbReference type="Proteomes" id="UP000010798">
    <property type="component" value="Chromosome"/>
</dbReference>
<keyword evidence="6" id="KW-1185">Reference proteome</keyword>
<dbReference type="GO" id="GO:0006508">
    <property type="term" value="P:proteolysis"/>
    <property type="evidence" value="ECO:0007669"/>
    <property type="project" value="UniProtKB-KW"/>
</dbReference>
<evidence type="ECO:0000313" key="5">
    <source>
        <dbReference type="EMBL" id="AGA25489.1"/>
    </source>
</evidence>
<dbReference type="InterPro" id="IPR051201">
    <property type="entry name" value="Chloro_Bact_Ser_Proteases"/>
</dbReference>
<dbReference type="eggNOG" id="COG0265">
    <property type="taxonomic scope" value="Bacteria"/>
</dbReference>
<dbReference type="RefSeq" id="WP_015244665.1">
    <property type="nucleotide sequence ID" value="NC_019892.1"/>
</dbReference>
<dbReference type="PANTHER" id="PTHR43343">
    <property type="entry name" value="PEPTIDASE S12"/>
    <property type="match status" value="1"/>
</dbReference>
<protein>
    <submittedName>
        <fullName evidence="5">Trypsin-like serine protease with C-terminal PDZ domain</fullName>
    </submittedName>
</protein>
<dbReference type="HOGENOM" id="CLU_020120_2_0_0"/>
<evidence type="ECO:0000256" key="3">
    <source>
        <dbReference type="ARBA" id="ARBA00022801"/>
    </source>
</evidence>
<keyword evidence="2 5" id="KW-0645">Protease</keyword>
<dbReference type="OrthoDB" id="248175at2"/>
<organism evidence="5 6">
    <name type="scientific">Singulisphaera acidiphila (strain ATCC BAA-1392 / DSM 18658 / VKM B-2454 / MOB10)</name>
    <dbReference type="NCBI Taxonomy" id="886293"/>
    <lineage>
        <taxon>Bacteria</taxon>
        <taxon>Pseudomonadati</taxon>
        <taxon>Planctomycetota</taxon>
        <taxon>Planctomycetia</taxon>
        <taxon>Isosphaerales</taxon>
        <taxon>Isosphaeraceae</taxon>
        <taxon>Singulisphaera</taxon>
    </lineage>
</organism>
<comment type="similarity">
    <text evidence="1">Belongs to the peptidase S1C family.</text>
</comment>
<sequence>MANWKSISAHLLTATMTLAMVALLFGGRLGAQRQPAVNQIPGFRRLEVPVTPKPARPGDYQLPAVPSLTIPPELLKNADADEQINIRVYQGVNRSVVNITTASEATGIFGDETSSGTGSGFVIDTQGHILTNYHVVEDAESVQVTLYDGTTHEARVIGADASNDVAIVKIQAKAADLYPVALGDSSGLLVGQKILALGNPFGLERTLTTGIISSLDRSLQAKNGRMIKGIIQTDAAINPGNSGGPLLNTRGQVIGMNTAIMSQVGQSAGISFAVPINAIARIIKPLIEHGRVIRADLGITRVFTTNEGLVVLGLVEDGPAERAGIHPIQVKVVRYGGALVRKLDPESADILVAIDGKPVHNVDELLTEVESHAPGQVAKVTVLRGGRTVEIRVTLGQS</sequence>
<feature type="domain" description="PDZ" evidence="4">
    <location>
        <begin position="296"/>
        <end position="395"/>
    </location>
</feature>
<keyword evidence="3" id="KW-0378">Hydrolase</keyword>
<dbReference type="KEGG" id="saci:Sinac_1093"/>
<dbReference type="InterPro" id="IPR043504">
    <property type="entry name" value="Peptidase_S1_PA_chymotrypsin"/>
</dbReference>
<dbReference type="InterPro" id="IPR009003">
    <property type="entry name" value="Peptidase_S1_PA"/>
</dbReference>
<dbReference type="PRINTS" id="PR00834">
    <property type="entry name" value="PROTEASES2C"/>
</dbReference>
<dbReference type="Gene3D" id="2.40.10.10">
    <property type="entry name" value="Trypsin-like serine proteases"/>
    <property type="match status" value="2"/>
</dbReference>
<dbReference type="Pfam" id="PF13180">
    <property type="entry name" value="PDZ_2"/>
    <property type="match status" value="1"/>
</dbReference>